<organism evidence="12 13">
    <name type="scientific">Glossina brevipalpis</name>
    <dbReference type="NCBI Taxonomy" id="37001"/>
    <lineage>
        <taxon>Eukaryota</taxon>
        <taxon>Metazoa</taxon>
        <taxon>Ecdysozoa</taxon>
        <taxon>Arthropoda</taxon>
        <taxon>Hexapoda</taxon>
        <taxon>Insecta</taxon>
        <taxon>Pterygota</taxon>
        <taxon>Neoptera</taxon>
        <taxon>Endopterygota</taxon>
        <taxon>Diptera</taxon>
        <taxon>Brachycera</taxon>
        <taxon>Muscomorpha</taxon>
        <taxon>Hippoboscoidea</taxon>
        <taxon>Glossinidae</taxon>
        <taxon>Glossina</taxon>
    </lineage>
</organism>
<dbReference type="GO" id="GO:0007210">
    <property type="term" value="P:serotonin receptor signaling pathway"/>
    <property type="evidence" value="ECO:0007669"/>
    <property type="project" value="TreeGrafter"/>
</dbReference>
<dbReference type="GO" id="GO:0051378">
    <property type="term" value="F:serotonin binding"/>
    <property type="evidence" value="ECO:0007669"/>
    <property type="project" value="TreeGrafter"/>
</dbReference>
<dbReference type="GO" id="GO:0004993">
    <property type="term" value="F:G protein-coupled serotonin receptor activity"/>
    <property type="evidence" value="ECO:0007669"/>
    <property type="project" value="TreeGrafter"/>
</dbReference>
<dbReference type="PRINTS" id="PR00237">
    <property type="entry name" value="GPCRRHODOPSN"/>
</dbReference>
<evidence type="ECO:0000256" key="5">
    <source>
        <dbReference type="ARBA" id="ARBA00022989"/>
    </source>
</evidence>
<evidence type="ECO:0000313" key="12">
    <source>
        <dbReference type="EnsemblMetazoa" id="GBRI029670-PA"/>
    </source>
</evidence>
<evidence type="ECO:0000256" key="9">
    <source>
        <dbReference type="ARBA" id="ARBA00023224"/>
    </source>
</evidence>
<proteinExistence type="inferred from homology"/>
<protein>
    <recommendedName>
        <fullName evidence="11">G-protein coupled receptors family 1 profile domain-containing protein</fullName>
    </recommendedName>
</protein>
<dbReference type="FunFam" id="1.20.1070.10:FF:000367">
    <property type="entry name" value="Serotonin receptor 5-HT2 subtype"/>
    <property type="match status" value="1"/>
</dbReference>
<dbReference type="GO" id="GO:0030425">
    <property type="term" value="C:dendrite"/>
    <property type="evidence" value="ECO:0007669"/>
    <property type="project" value="TreeGrafter"/>
</dbReference>
<dbReference type="GO" id="GO:0007268">
    <property type="term" value="P:chemical synaptic transmission"/>
    <property type="evidence" value="ECO:0007669"/>
    <property type="project" value="TreeGrafter"/>
</dbReference>
<dbReference type="GO" id="GO:0045202">
    <property type="term" value="C:synapse"/>
    <property type="evidence" value="ECO:0007669"/>
    <property type="project" value="GOC"/>
</dbReference>
<evidence type="ECO:0000256" key="2">
    <source>
        <dbReference type="ARBA" id="ARBA00010663"/>
    </source>
</evidence>
<feature type="transmembrane region" description="Helical" evidence="10">
    <location>
        <begin position="206"/>
        <end position="228"/>
    </location>
</feature>
<keyword evidence="8" id="KW-0675">Receptor</keyword>
<dbReference type="STRING" id="37001.A0A1A9WRL8"/>
<comment type="subcellular location">
    <subcellularLocation>
        <location evidence="1">Cell membrane</location>
        <topology evidence="1">Multi-pass membrane protein</topology>
    </subcellularLocation>
</comment>
<keyword evidence="7 10" id="KW-0472">Membrane</keyword>
<evidence type="ECO:0000256" key="4">
    <source>
        <dbReference type="ARBA" id="ARBA00022692"/>
    </source>
</evidence>
<reference evidence="12" key="2">
    <citation type="submission" date="2020-05" db="UniProtKB">
        <authorList>
            <consortium name="EnsemblMetazoa"/>
        </authorList>
    </citation>
    <scope>IDENTIFICATION</scope>
    <source>
        <strain evidence="12">IAEA</strain>
    </source>
</reference>
<evidence type="ECO:0000313" key="13">
    <source>
        <dbReference type="Proteomes" id="UP000091820"/>
    </source>
</evidence>
<feature type="transmembrane region" description="Helical" evidence="10">
    <location>
        <begin position="172"/>
        <end position="194"/>
    </location>
</feature>
<dbReference type="GO" id="GO:0005886">
    <property type="term" value="C:plasma membrane"/>
    <property type="evidence" value="ECO:0007669"/>
    <property type="project" value="UniProtKB-SubCell"/>
</dbReference>
<dbReference type="VEuPathDB" id="VectorBase:GBRI029670"/>
<dbReference type="Proteomes" id="UP000091820">
    <property type="component" value="Unassembled WGS sequence"/>
</dbReference>
<keyword evidence="9" id="KW-0807">Transducer</keyword>
<dbReference type="Pfam" id="PF00001">
    <property type="entry name" value="7tm_1"/>
    <property type="match status" value="1"/>
</dbReference>
<dbReference type="PANTHER" id="PTHR24247:SF228">
    <property type="entry name" value="5-HYDROXYTRYPTAMINE (SEROTONIN) RECEPTOR 2A, ISOFORM B"/>
    <property type="match status" value="1"/>
</dbReference>
<evidence type="ECO:0000256" key="3">
    <source>
        <dbReference type="ARBA" id="ARBA00022475"/>
    </source>
</evidence>
<dbReference type="EnsemblMetazoa" id="GBRI029670-RA">
    <property type="protein sequence ID" value="GBRI029670-PA"/>
    <property type="gene ID" value="GBRI029670"/>
</dbReference>
<dbReference type="PROSITE" id="PS50262">
    <property type="entry name" value="G_PROTEIN_RECEP_F1_2"/>
    <property type="match status" value="1"/>
</dbReference>
<dbReference type="AlphaFoldDB" id="A0A1A9WRL8"/>
<dbReference type="Gene3D" id="1.20.1070.10">
    <property type="entry name" value="Rhodopsin 7-helix transmembrane proteins"/>
    <property type="match status" value="1"/>
</dbReference>
<keyword evidence="13" id="KW-1185">Reference proteome</keyword>
<evidence type="ECO:0000259" key="11">
    <source>
        <dbReference type="PROSITE" id="PS50262"/>
    </source>
</evidence>
<comment type="similarity">
    <text evidence="2">Belongs to the G-protein coupled receptor 1 family.</text>
</comment>
<evidence type="ECO:0000256" key="10">
    <source>
        <dbReference type="SAM" id="Phobius"/>
    </source>
</evidence>
<keyword evidence="5 10" id="KW-1133">Transmembrane helix</keyword>
<dbReference type="InterPro" id="IPR000276">
    <property type="entry name" value="GPCR_Rhodpsn"/>
</dbReference>
<dbReference type="GO" id="GO:0030594">
    <property type="term" value="F:neurotransmitter receptor activity"/>
    <property type="evidence" value="ECO:0007669"/>
    <property type="project" value="TreeGrafter"/>
</dbReference>
<name>A0A1A9WRL8_9MUSC</name>
<dbReference type="GO" id="GO:0007187">
    <property type="term" value="P:G protein-coupled receptor signaling pathway, coupled to cyclic nucleotide second messenger"/>
    <property type="evidence" value="ECO:0007669"/>
    <property type="project" value="TreeGrafter"/>
</dbReference>
<dbReference type="SUPFAM" id="SSF81321">
    <property type="entry name" value="Family A G protein-coupled receptor-like"/>
    <property type="match status" value="1"/>
</dbReference>
<keyword evidence="3" id="KW-1003">Cell membrane</keyword>
<feature type="domain" description="G-protein coupled receptors family 1 profile" evidence="11">
    <location>
        <begin position="82"/>
        <end position="225"/>
    </location>
</feature>
<keyword evidence="6" id="KW-0297">G-protein coupled receptor</keyword>
<sequence>MNKNGVKLFNPNKKAIVGVNTPETTLDFSICSTDGSDGDVNDKNNFTQELRNINLRSPLCSLRGNKVKVDDETDAGISEAGPISTLSNSNSFSSISVSQDLNQAYQTRQLNKPGQQNIQITSDIRHRKLRSFKLNLNKVPTPALHLRFLHNRNKRNNLSANAVATEQKATKVLGLVFFTFVLCWSPFFILNIIFAACPECEVPEHVVNTCLWLGYVSSTINPIIYTIFNRTFRVAFIRLLKCNCERTGRAVRFRSVIEGRGALSLCAPSALPLAISFQGAPLLAAATTTPSSASLTINTTSVPPSNFRGTYNITDDEC</sequence>
<evidence type="ECO:0000256" key="1">
    <source>
        <dbReference type="ARBA" id="ARBA00004651"/>
    </source>
</evidence>
<evidence type="ECO:0000256" key="8">
    <source>
        <dbReference type="ARBA" id="ARBA00023170"/>
    </source>
</evidence>
<evidence type="ECO:0000256" key="6">
    <source>
        <dbReference type="ARBA" id="ARBA00023040"/>
    </source>
</evidence>
<dbReference type="InterPro" id="IPR017452">
    <property type="entry name" value="GPCR_Rhodpsn_7TM"/>
</dbReference>
<keyword evidence="4 10" id="KW-0812">Transmembrane</keyword>
<reference evidence="13" key="1">
    <citation type="submission" date="2014-03" db="EMBL/GenBank/DDBJ databases">
        <authorList>
            <person name="Aksoy S."/>
            <person name="Warren W."/>
            <person name="Wilson R.K."/>
        </authorList>
    </citation>
    <scope>NUCLEOTIDE SEQUENCE [LARGE SCALE GENOMIC DNA]</scope>
    <source>
        <strain evidence="13">IAEA</strain>
    </source>
</reference>
<dbReference type="PANTHER" id="PTHR24247">
    <property type="entry name" value="5-HYDROXYTRYPTAMINE RECEPTOR"/>
    <property type="match status" value="1"/>
</dbReference>
<accession>A0A1A9WRL8</accession>
<evidence type="ECO:0000256" key="7">
    <source>
        <dbReference type="ARBA" id="ARBA00023136"/>
    </source>
</evidence>